<dbReference type="AlphaFoldDB" id="A0A8J8NSU1"/>
<keyword evidence="2" id="KW-1185">Reference proteome</keyword>
<proteinExistence type="predicted"/>
<gene>
    <name evidence="1" type="ORF">FGO68_gene7528</name>
</gene>
<comment type="caution">
    <text evidence="1">The sequence shown here is derived from an EMBL/GenBank/DDBJ whole genome shotgun (WGS) entry which is preliminary data.</text>
</comment>
<dbReference type="Proteomes" id="UP000785679">
    <property type="component" value="Unassembled WGS sequence"/>
</dbReference>
<organism evidence="1 2">
    <name type="scientific">Halteria grandinella</name>
    <dbReference type="NCBI Taxonomy" id="5974"/>
    <lineage>
        <taxon>Eukaryota</taxon>
        <taxon>Sar</taxon>
        <taxon>Alveolata</taxon>
        <taxon>Ciliophora</taxon>
        <taxon>Intramacronucleata</taxon>
        <taxon>Spirotrichea</taxon>
        <taxon>Stichotrichia</taxon>
        <taxon>Sporadotrichida</taxon>
        <taxon>Halteriidae</taxon>
        <taxon>Halteria</taxon>
    </lineage>
</organism>
<sequence>MPKVSISLKMDSRFNKIQQWLAGSQASLIAKIQPHKDAQTQIISPTKYLVILTLKKIKKKKKKIQRIK</sequence>
<evidence type="ECO:0000313" key="1">
    <source>
        <dbReference type="EMBL" id="TNV79511.1"/>
    </source>
</evidence>
<accession>A0A8J8NSU1</accession>
<protein>
    <submittedName>
        <fullName evidence="1">Uncharacterized protein</fullName>
    </submittedName>
</protein>
<reference evidence="1" key="1">
    <citation type="submission" date="2019-06" db="EMBL/GenBank/DDBJ databases">
        <authorList>
            <person name="Zheng W."/>
        </authorList>
    </citation>
    <scope>NUCLEOTIDE SEQUENCE</scope>
    <source>
        <strain evidence="1">QDHG01</strain>
    </source>
</reference>
<dbReference type="EMBL" id="RRYP01008825">
    <property type="protein sequence ID" value="TNV79511.1"/>
    <property type="molecule type" value="Genomic_DNA"/>
</dbReference>
<name>A0A8J8NSU1_HALGN</name>
<evidence type="ECO:0000313" key="2">
    <source>
        <dbReference type="Proteomes" id="UP000785679"/>
    </source>
</evidence>